<feature type="compositionally biased region" description="Basic residues" evidence="1">
    <location>
        <begin position="75"/>
        <end position="85"/>
    </location>
</feature>
<feature type="compositionally biased region" description="Gly residues" evidence="1">
    <location>
        <begin position="173"/>
        <end position="192"/>
    </location>
</feature>
<feature type="region of interest" description="Disordered" evidence="1">
    <location>
        <begin position="63"/>
        <end position="90"/>
    </location>
</feature>
<feature type="compositionally biased region" description="Polar residues" evidence="1">
    <location>
        <begin position="205"/>
        <end position="222"/>
    </location>
</feature>
<evidence type="ECO:0008006" key="4">
    <source>
        <dbReference type="Google" id="ProtNLM"/>
    </source>
</evidence>
<feature type="compositionally biased region" description="Basic residues" evidence="1">
    <location>
        <begin position="598"/>
        <end position="611"/>
    </location>
</feature>
<organism evidence="2 3">
    <name type="scientific">Thalassiosira oceanica</name>
    <name type="common">Marine diatom</name>
    <dbReference type="NCBI Taxonomy" id="159749"/>
    <lineage>
        <taxon>Eukaryota</taxon>
        <taxon>Sar</taxon>
        <taxon>Stramenopiles</taxon>
        <taxon>Ochrophyta</taxon>
        <taxon>Bacillariophyta</taxon>
        <taxon>Coscinodiscophyceae</taxon>
        <taxon>Thalassiosirophycidae</taxon>
        <taxon>Thalassiosirales</taxon>
        <taxon>Thalassiosiraceae</taxon>
        <taxon>Thalassiosira</taxon>
    </lineage>
</organism>
<dbReference type="PANTHER" id="PTHR21113:SF4">
    <property type="entry name" value="CHITIN-BINDING TYPE-4 DOMAIN-CONTAINING PROTEIN"/>
    <property type="match status" value="1"/>
</dbReference>
<sequence>MWTDWCAISRYEPGRSAHWAMAWVDVEPCATSSATNFASSATPLVHTTKDEDPSSNVPYIQAQSSNLRTREPTRRPTRVPTRRPRGRETREPTDVYVYSFGALQDKDDKPVCEEKYLPDKKYETDDVVSSKGDNYKCRLGPWCGEMAAFKPGKGSMAVLVWEDLGPCRRGKKGGGGDGDGGSSIAGSSGSGGATIDLGTKIEDSITPSANTPTKRPASNSNPRPTPKPKAPASNPNPRPKPKPKAPASNPNPRPKPKPKAPASNPNPRPKPKPGTSANVVDTVAKDEAPSAVPGGEPPCPYPWEEGRPYTEGETVGFRGRMYACLGYPYTGWCGLDAAYSPGVGSQWTSAWEVVGDCTGGGTRQPTGKPTRRPTRRPVEPSPAGQGDAAAGALVNDKNTIRRVYDILDSKRDEIDGKLFLYQGSEPSTVYRYEGFIAGLKVMVEHQMAGLSYYLGDDSENGHLYGLVNIAAFIGQSMKETIQYGLPLPGTSAAHGVQGGPRHVDHGRDARQVVSSSKRGRDFRSRVQRRSSVIAFSDASWIFHAHGDAQRCTNSHYLFDPSPLSTGTERPVRSSAAPRPSTPTSGYGTTRTTATTSGRTRRSTAPRTRARRRDGTTIRSRSRTPRDGPTSRGAAGGGGVVIQTTGIWGKRAADEGRESRYPTIDFCKDPEVICHSEEFKELKWIAGFFYWIESLQAYNERGWDYQTELHKFVDEGMGDHSFINAVSGIVNRGCHDPPCGTGAVDGTHERAGNFNKVLDILTG</sequence>
<dbReference type="AlphaFoldDB" id="K0S5Q3"/>
<evidence type="ECO:0000313" key="3">
    <source>
        <dbReference type="Proteomes" id="UP000266841"/>
    </source>
</evidence>
<proteinExistence type="predicted"/>
<accession>K0S5Q3</accession>
<dbReference type="Proteomes" id="UP000266841">
    <property type="component" value="Unassembled WGS sequence"/>
</dbReference>
<dbReference type="EMBL" id="AGNL01032125">
    <property type="protein sequence ID" value="EJK56211.1"/>
    <property type="molecule type" value="Genomic_DNA"/>
</dbReference>
<feature type="region of interest" description="Disordered" evidence="1">
    <location>
        <begin position="170"/>
        <end position="307"/>
    </location>
</feature>
<name>K0S5Q3_THAOC</name>
<evidence type="ECO:0000256" key="1">
    <source>
        <dbReference type="SAM" id="MobiDB-lite"/>
    </source>
</evidence>
<feature type="compositionally biased region" description="Pro residues" evidence="1">
    <location>
        <begin position="223"/>
        <end position="238"/>
    </location>
</feature>
<reference evidence="2 3" key="1">
    <citation type="journal article" date="2012" name="Genome Biol.">
        <title>Genome and low-iron response of an oceanic diatom adapted to chronic iron limitation.</title>
        <authorList>
            <person name="Lommer M."/>
            <person name="Specht M."/>
            <person name="Roy A.S."/>
            <person name="Kraemer L."/>
            <person name="Andreson R."/>
            <person name="Gutowska M.A."/>
            <person name="Wolf J."/>
            <person name="Bergner S.V."/>
            <person name="Schilhabel M.B."/>
            <person name="Klostermeier U.C."/>
            <person name="Beiko R.G."/>
            <person name="Rosenstiel P."/>
            <person name="Hippler M."/>
            <person name="Laroche J."/>
        </authorList>
    </citation>
    <scope>NUCLEOTIDE SEQUENCE [LARGE SCALE GENOMIC DNA]</scope>
    <source>
        <strain evidence="2 3">CCMP1005</strain>
    </source>
</reference>
<feature type="region of interest" description="Disordered" evidence="1">
    <location>
        <begin position="356"/>
        <end position="389"/>
    </location>
</feature>
<gene>
    <name evidence="2" type="ORF">THAOC_23949</name>
</gene>
<evidence type="ECO:0000313" key="2">
    <source>
        <dbReference type="EMBL" id="EJK56211.1"/>
    </source>
</evidence>
<keyword evidence="3" id="KW-1185">Reference proteome</keyword>
<feature type="compositionally biased region" description="Low complexity" evidence="1">
    <location>
        <begin position="572"/>
        <end position="597"/>
    </location>
</feature>
<feature type="region of interest" description="Disordered" evidence="1">
    <location>
        <begin position="562"/>
        <end position="639"/>
    </location>
</feature>
<comment type="caution">
    <text evidence="2">The sequence shown here is derived from an EMBL/GenBank/DDBJ whole genome shotgun (WGS) entry which is preliminary data.</text>
</comment>
<dbReference type="PANTHER" id="PTHR21113">
    <property type="entry name" value="AGAP001705-PA"/>
    <property type="match status" value="1"/>
</dbReference>
<protein>
    <recommendedName>
        <fullName evidence="4">Chitin-binding type-3 domain-containing protein</fullName>
    </recommendedName>
</protein>